<dbReference type="OrthoDB" id="3329at2759"/>
<dbReference type="Pfam" id="PF13932">
    <property type="entry name" value="SAM_GIDA_C"/>
    <property type="match status" value="1"/>
</dbReference>
<dbReference type="Proteomes" id="UP000054217">
    <property type="component" value="Unassembled WGS sequence"/>
</dbReference>
<dbReference type="AlphaFoldDB" id="A0A0C3IYN8"/>
<dbReference type="STRING" id="870435.A0A0C3IYN8"/>
<dbReference type="InterPro" id="IPR026904">
    <property type="entry name" value="MnmG_C"/>
</dbReference>
<sequence>MDQLEVRIVVDGEYMQYMIFIALQSHPTTFVQRLRLMIPRQLADLRALHTDGSLPLDPGMDYFPVSGLSEGVREWLRGVRPETLGAAKRKEGVTPAALLTYSNNSTGREELLSELHDHHEAEVVHPAVVAVRA</sequence>
<reference evidence="2 3" key="1">
    <citation type="submission" date="2014-04" db="EMBL/GenBank/DDBJ databases">
        <authorList>
            <consortium name="DOE Joint Genome Institute"/>
            <person name="Kuo A."/>
            <person name="Kohler A."/>
            <person name="Costa M.D."/>
            <person name="Nagy L.G."/>
            <person name="Floudas D."/>
            <person name="Copeland A."/>
            <person name="Barry K.W."/>
            <person name="Cichocki N."/>
            <person name="Veneault-Fourrey C."/>
            <person name="LaButti K."/>
            <person name="Lindquist E.A."/>
            <person name="Lipzen A."/>
            <person name="Lundell T."/>
            <person name="Morin E."/>
            <person name="Murat C."/>
            <person name="Sun H."/>
            <person name="Tunlid A."/>
            <person name="Henrissat B."/>
            <person name="Grigoriev I.V."/>
            <person name="Hibbett D.S."/>
            <person name="Martin F."/>
            <person name="Nordberg H.P."/>
            <person name="Cantor M.N."/>
            <person name="Hua S.X."/>
        </authorList>
    </citation>
    <scope>NUCLEOTIDE SEQUENCE [LARGE SCALE GENOMIC DNA]</scope>
    <source>
        <strain evidence="2 3">Marx 270</strain>
    </source>
</reference>
<evidence type="ECO:0000313" key="3">
    <source>
        <dbReference type="Proteomes" id="UP000054217"/>
    </source>
</evidence>
<evidence type="ECO:0000313" key="2">
    <source>
        <dbReference type="EMBL" id="KIO01903.1"/>
    </source>
</evidence>
<accession>A0A0C3IYN8</accession>
<gene>
    <name evidence="2" type="ORF">M404DRAFT_28160</name>
</gene>
<keyword evidence="3" id="KW-1185">Reference proteome</keyword>
<feature type="domain" description="tRNA uridine 5-carboxymethylaminomethyl modification enzyme C-terminal subdomain" evidence="1">
    <location>
        <begin position="32"/>
        <end position="103"/>
    </location>
</feature>
<name>A0A0C3IYN8_PISTI</name>
<protein>
    <recommendedName>
        <fullName evidence="1">tRNA uridine 5-carboxymethylaminomethyl modification enzyme C-terminal subdomain domain-containing protein</fullName>
    </recommendedName>
</protein>
<dbReference type="InterPro" id="IPR047001">
    <property type="entry name" value="MnmG_C_subdom"/>
</dbReference>
<dbReference type="SMART" id="SM01228">
    <property type="entry name" value="GIDA_assoc_3"/>
    <property type="match status" value="1"/>
</dbReference>
<evidence type="ECO:0000259" key="1">
    <source>
        <dbReference type="SMART" id="SM01228"/>
    </source>
</evidence>
<organism evidence="2 3">
    <name type="scientific">Pisolithus tinctorius Marx 270</name>
    <dbReference type="NCBI Taxonomy" id="870435"/>
    <lineage>
        <taxon>Eukaryota</taxon>
        <taxon>Fungi</taxon>
        <taxon>Dikarya</taxon>
        <taxon>Basidiomycota</taxon>
        <taxon>Agaricomycotina</taxon>
        <taxon>Agaricomycetes</taxon>
        <taxon>Agaricomycetidae</taxon>
        <taxon>Boletales</taxon>
        <taxon>Sclerodermatineae</taxon>
        <taxon>Pisolithaceae</taxon>
        <taxon>Pisolithus</taxon>
    </lineage>
</organism>
<dbReference type="EMBL" id="KN831984">
    <property type="protein sequence ID" value="KIO01903.1"/>
    <property type="molecule type" value="Genomic_DNA"/>
</dbReference>
<dbReference type="InterPro" id="IPR044920">
    <property type="entry name" value="MnmG_C_subdom_sf"/>
</dbReference>
<proteinExistence type="predicted"/>
<reference evidence="3" key="2">
    <citation type="submission" date="2015-01" db="EMBL/GenBank/DDBJ databases">
        <title>Evolutionary Origins and Diversification of the Mycorrhizal Mutualists.</title>
        <authorList>
            <consortium name="DOE Joint Genome Institute"/>
            <consortium name="Mycorrhizal Genomics Consortium"/>
            <person name="Kohler A."/>
            <person name="Kuo A."/>
            <person name="Nagy L.G."/>
            <person name="Floudas D."/>
            <person name="Copeland A."/>
            <person name="Barry K.W."/>
            <person name="Cichocki N."/>
            <person name="Veneault-Fourrey C."/>
            <person name="LaButti K."/>
            <person name="Lindquist E.A."/>
            <person name="Lipzen A."/>
            <person name="Lundell T."/>
            <person name="Morin E."/>
            <person name="Murat C."/>
            <person name="Riley R."/>
            <person name="Ohm R."/>
            <person name="Sun H."/>
            <person name="Tunlid A."/>
            <person name="Henrissat B."/>
            <person name="Grigoriev I.V."/>
            <person name="Hibbett D.S."/>
            <person name="Martin F."/>
        </authorList>
    </citation>
    <scope>NUCLEOTIDE SEQUENCE [LARGE SCALE GENOMIC DNA]</scope>
    <source>
        <strain evidence="3">Marx 270</strain>
    </source>
</reference>
<dbReference type="Gene3D" id="1.10.150.570">
    <property type="entry name" value="GidA associated domain, C-terminal subdomain"/>
    <property type="match status" value="1"/>
</dbReference>
<dbReference type="InParanoid" id="A0A0C3IYN8"/>
<dbReference type="HOGENOM" id="CLU_1907543_0_0_1"/>